<dbReference type="GO" id="GO:0042910">
    <property type="term" value="F:xenobiotic transmembrane transporter activity"/>
    <property type="evidence" value="ECO:0007669"/>
    <property type="project" value="InterPro"/>
</dbReference>
<feature type="transmembrane region" description="Helical" evidence="6">
    <location>
        <begin position="539"/>
        <end position="564"/>
    </location>
</feature>
<feature type="transmembrane region" description="Helical" evidence="6">
    <location>
        <begin position="128"/>
        <end position="149"/>
    </location>
</feature>
<keyword evidence="9" id="KW-1185">Reference proteome</keyword>
<dbReference type="GO" id="GO:0016020">
    <property type="term" value="C:membrane"/>
    <property type="evidence" value="ECO:0007669"/>
    <property type="project" value="UniProtKB-SubCell"/>
</dbReference>
<feature type="transmembrane region" description="Helical" evidence="6">
    <location>
        <begin position="386"/>
        <end position="409"/>
    </location>
</feature>
<comment type="caution">
    <text evidence="8">The sequence shown here is derived from an EMBL/GenBank/DDBJ whole genome shotgun (WGS) entry which is preliminary data.</text>
</comment>
<gene>
    <name evidence="8" type="ORF">CJ030_MR5G013432</name>
</gene>
<evidence type="ECO:0000256" key="7">
    <source>
        <dbReference type="SAM" id="MobiDB-lite"/>
    </source>
</evidence>
<keyword evidence="4 6" id="KW-1133">Transmembrane helix</keyword>
<dbReference type="InterPro" id="IPR002528">
    <property type="entry name" value="MATE_fam"/>
</dbReference>
<dbReference type="AlphaFoldDB" id="A0A6A1VPC0"/>
<evidence type="ECO:0000313" key="9">
    <source>
        <dbReference type="Proteomes" id="UP000516437"/>
    </source>
</evidence>
<feature type="region of interest" description="Disordered" evidence="7">
    <location>
        <begin position="1"/>
        <end position="31"/>
    </location>
</feature>
<feature type="transmembrane region" description="Helical" evidence="6">
    <location>
        <begin position="266"/>
        <end position="283"/>
    </location>
</feature>
<feature type="transmembrane region" description="Helical" evidence="6">
    <location>
        <begin position="194"/>
        <end position="215"/>
    </location>
</feature>
<feature type="transmembrane region" description="Helical" evidence="6">
    <location>
        <begin position="416"/>
        <end position="440"/>
    </location>
</feature>
<dbReference type="GO" id="GO:1990961">
    <property type="term" value="P:xenobiotic detoxification by transmembrane export across the plasma membrane"/>
    <property type="evidence" value="ECO:0007669"/>
    <property type="project" value="InterPro"/>
</dbReference>
<feature type="transmembrane region" description="Helical" evidence="6">
    <location>
        <begin position="816"/>
        <end position="839"/>
    </location>
</feature>
<reference evidence="8 9" key="1">
    <citation type="journal article" date="2019" name="Plant Biotechnol. J.">
        <title>The red bayberry genome and genetic basis of sex determination.</title>
        <authorList>
            <person name="Jia H.M."/>
            <person name="Jia H.J."/>
            <person name="Cai Q.L."/>
            <person name="Wang Y."/>
            <person name="Zhao H.B."/>
            <person name="Yang W.F."/>
            <person name="Wang G.Y."/>
            <person name="Li Y.H."/>
            <person name="Zhan D.L."/>
            <person name="Shen Y.T."/>
            <person name="Niu Q.F."/>
            <person name="Chang L."/>
            <person name="Qiu J."/>
            <person name="Zhao L."/>
            <person name="Xie H.B."/>
            <person name="Fu W.Y."/>
            <person name="Jin J."/>
            <person name="Li X.W."/>
            <person name="Jiao Y."/>
            <person name="Zhou C.C."/>
            <person name="Tu T."/>
            <person name="Chai C.Y."/>
            <person name="Gao J.L."/>
            <person name="Fan L.J."/>
            <person name="van de Weg E."/>
            <person name="Wang J.Y."/>
            <person name="Gao Z.S."/>
        </authorList>
    </citation>
    <scope>NUCLEOTIDE SEQUENCE [LARGE SCALE GENOMIC DNA]</scope>
    <source>
        <tissue evidence="8">Leaves</tissue>
    </source>
</reference>
<keyword evidence="3 6" id="KW-0812">Transmembrane</keyword>
<comment type="similarity">
    <text evidence="2 6">Belongs to the multi antimicrobial extrusion (MATE) (TC 2.A.66.1) family.</text>
</comment>
<accession>A0A6A1VPC0</accession>
<organism evidence="8 9">
    <name type="scientific">Morella rubra</name>
    <name type="common">Chinese bayberry</name>
    <dbReference type="NCBI Taxonomy" id="262757"/>
    <lineage>
        <taxon>Eukaryota</taxon>
        <taxon>Viridiplantae</taxon>
        <taxon>Streptophyta</taxon>
        <taxon>Embryophyta</taxon>
        <taxon>Tracheophyta</taxon>
        <taxon>Spermatophyta</taxon>
        <taxon>Magnoliopsida</taxon>
        <taxon>eudicotyledons</taxon>
        <taxon>Gunneridae</taxon>
        <taxon>Pentapetalae</taxon>
        <taxon>rosids</taxon>
        <taxon>fabids</taxon>
        <taxon>Fagales</taxon>
        <taxon>Myricaceae</taxon>
        <taxon>Morella</taxon>
    </lineage>
</organism>
<dbReference type="Proteomes" id="UP000516437">
    <property type="component" value="Chromosome 5"/>
</dbReference>
<feature type="transmembrane region" description="Helical" evidence="6">
    <location>
        <begin position="446"/>
        <end position="468"/>
    </location>
</feature>
<feature type="transmembrane region" description="Helical" evidence="6">
    <location>
        <begin position="648"/>
        <end position="671"/>
    </location>
</feature>
<evidence type="ECO:0000256" key="2">
    <source>
        <dbReference type="ARBA" id="ARBA00010199"/>
    </source>
</evidence>
<evidence type="ECO:0000256" key="1">
    <source>
        <dbReference type="ARBA" id="ARBA00004141"/>
    </source>
</evidence>
<protein>
    <recommendedName>
        <fullName evidence="6">Protein DETOXIFICATION</fullName>
    </recommendedName>
    <alternativeName>
        <fullName evidence="6">Multidrug and toxic compound extrusion protein</fullName>
    </alternativeName>
</protein>
<sequence length="919" mass="99957">MSSRASVEDTNVPLLEDSASTAQPNDGRDDQDQDLVRRVLIESKKLWHIAGPAIFSRLASYSMLVITQAFAGHLGDLELAAISISNNVIVGFDFGLLLGMASALETLCGQAFGAKKYYMLGVYMQRSWIVLFVCCILLLPLYLFASPVLRRLGQPSDVAELSGLVTMWLIPLHFSFAFQFPLQRFLQSQLKTGVIAWVSLVALVVHVFVSWLFVYKLHLGIVGTAITLNFSWWVLVFGLLGYTVFGGCPDTWTGFSPEAFSGLWEFVKLSAASGVMLCLENWYYRVLILMTGNLDNAEIALDALSICMTINGWELMIPLAFFAATGVRVANELGAGNGKGAQFATIVAVGTSIVIGLFFWLLIMMFDNELALIFSSSKPVLEEVHNVSVLLAFTILLNSVQPVLSGVAVGSGWQSFVAYINLGCYYLIGVPLGFVMGWGFHLGVKGIWAGMIFGGTAIQTLVLAIITIRCDWEMEANKAATLLMKWAGEKKPESSETSVSEESTVSLLVDFCSINKSNNKEDGRECNLARMICVESKKLWHIVGPAIFFRATNYSMIVITQIFAGHLGDLELAAISLAYNVIIGFDFGLLLGMASALETLCGQAFGAKKYYMLVYGTSFRCSRVNWGSGPVDFTTTLLLGVSVSPAELGLIGTAITLGFSWWLLGLGLLLYTLCGGCPLTWNGFSIEAFSGLWEFSKLSAASGVMICLENWYYRLLILITGSLNSSEIVLDALSICMSICSWQMMIPLSFFAGAGVRVANELGAGNGEGAKFASAVSVITSTVIGLLFWSLIMIFNDEIALIFSSSEAVLEVVKKLKPFLAFTVLVNSVQPVLSGVAVGSGWQAYVAYINLGCYYLVGVPLGYLLGWPFHQGVMGIWAGMIFGGAGIQTMILAIIVSRCNWQKEVEKVSMCAQKWEALK</sequence>
<dbReference type="OrthoDB" id="2126698at2759"/>
<evidence type="ECO:0000313" key="8">
    <source>
        <dbReference type="EMBL" id="KAB1214525.1"/>
    </source>
</evidence>
<evidence type="ECO:0000256" key="5">
    <source>
        <dbReference type="ARBA" id="ARBA00023136"/>
    </source>
</evidence>
<feature type="transmembrane region" description="Helical" evidence="6">
    <location>
        <begin position="845"/>
        <end position="865"/>
    </location>
</feature>
<keyword evidence="5 6" id="KW-0472">Membrane</keyword>
<proteinExistence type="inferred from homology"/>
<evidence type="ECO:0000256" key="6">
    <source>
        <dbReference type="RuleBase" id="RU004914"/>
    </source>
</evidence>
<dbReference type="Pfam" id="PF01554">
    <property type="entry name" value="MatE"/>
    <property type="match status" value="4"/>
</dbReference>
<dbReference type="CDD" id="cd13132">
    <property type="entry name" value="MATE_eukaryotic"/>
    <property type="match status" value="2"/>
</dbReference>
<name>A0A6A1VPC0_9ROSI</name>
<dbReference type="NCBIfam" id="TIGR00797">
    <property type="entry name" value="matE"/>
    <property type="match status" value="1"/>
</dbReference>
<feature type="transmembrane region" description="Helical" evidence="6">
    <location>
        <begin position="303"/>
        <end position="322"/>
    </location>
</feature>
<dbReference type="PANTHER" id="PTHR11206">
    <property type="entry name" value="MULTIDRUG RESISTANCE PROTEIN"/>
    <property type="match status" value="1"/>
</dbReference>
<feature type="transmembrane region" description="Helical" evidence="6">
    <location>
        <begin position="221"/>
        <end position="245"/>
    </location>
</feature>
<evidence type="ECO:0000256" key="3">
    <source>
        <dbReference type="ARBA" id="ARBA00022692"/>
    </source>
</evidence>
<feature type="transmembrane region" description="Helical" evidence="6">
    <location>
        <begin position="161"/>
        <end position="182"/>
    </location>
</feature>
<feature type="transmembrane region" description="Helical" evidence="6">
    <location>
        <begin position="772"/>
        <end position="795"/>
    </location>
</feature>
<dbReference type="InterPro" id="IPR045069">
    <property type="entry name" value="MATE_euk"/>
</dbReference>
<feature type="transmembrane region" description="Helical" evidence="6">
    <location>
        <begin position="877"/>
        <end position="896"/>
    </location>
</feature>
<dbReference type="GO" id="GO:0015297">
    <property type="term" value="F:antiporter activity"/>
    <property type="evidence" value="ECO:0007669"/>
    <property type="project" value="InterPro"/>
</dbReference>
<feature type="transmembrane region" description="Helical" evidence="6">
    <location>
        <begin position="343"/>
        <end position="366"/>
    </location>
</feature>
<feature type="transmembrane region" description="Helical" evidence="6">
    <location>
        <begin position="88"/>
        <end position="107"/>
    </location>
</feature>
<feature type="transmembrane region" description="Helical" evidence="6">
    <location>
        <begin position="570"/>
        <end position="591"/>
    </location>
</feature>
<evidence type="ECO:0000256" key="4">
    <source>
        <dbReference type="ARBA" id="ARBA00022989"/>
    </source>
</evidence>
<dbReference type="EMBL" id="RXIC02000023">
    <property type="protein sequence ID" value="KAB1214525.1"/>
    <property type="molecule type" value="Genomic_DNA"/>
</dbReference>
<feature type="transmembrane region" description="Helical" evidence="6">
    <location>
        <begin position="46"/>
        <end position="68"/>
    </location>
</feature>
<comment type="subcellular location">
    <subcellularLocation>
        <location evidence="1">Membrane</location>
        <topology evidence="1">Multi-pass membrane protein</topology>
    </subcellularLocation>
</comment>